<feature type="domain" description="Excalibur calcium-binding" evidence="3">
    <location>
        <begin position="102"/>
        <end position="134"/>
    </location>
</feature>
<name>A0ABU4UAV1_9GAMM</name>
<evidence type="ECO:0000313" key="5">
    <source>
        <dbReference type="EMBL" id="MDX8126010.1"/>
    </source>
</evidence>
<reference evidence="5 6" key="1">
    <citation type="submission" date="2023-11" db="EMBL/GenBank/DDBJ databases">
        <authorList>
            <person name="Ouyang M.-Y."/>
        </authorList>
    </citation>
    <scope>NUCLEOTIDE SEQUENCE [LARGE SCALE GENOMIC DNA]</scope>
    <source>
        <strain evidence="5 6">OY6</strain>
    </source>
</reference>
<gene>
    <name evidence="5" type="ORF">QLH52_01835</name>
</gene>
<dbReference type="Pfam" id="PF13511">
    <property type="entry name" value="DUF4124"/>
    <property type="match status" value="1"/>
</dbReference>
<evidence type="ECO:0000256" key="1">
    <source>
        <dbReference type="SAM" id="MobiDB-lite"/>
    </source>
</evidence>
<feature type="compositionally biased region" description="Polar residues" evidence="1">
    <location>
        <begin position="79"/>
        <end position="89"/>
    </location>
</feature>
<feature type="domain" description="DUF4124" evidence="4">
    <location>
        <begin position="9"/>
        <end position="59"/>
    </location>
</feature>
<evidence type="ECO:0000256" key="2">
    <source>
        <dbReference type="SAM" id="SignalP"/>
    </source>
</evidence>
<dbReference type="RefSeq" id="WP_165786272.1">
    <property type="nucleotide sequence ID" value="NZ_JAXARY010000001.1"/>
</dbReference>
<dbReference type="Pfam" id="PF05901">
    <property type="entry name" value="Excalibur"/>
    <property type="match status" value="1"/>
</dbReference>
<evidence type="ECO:0000259" key="3">
    <source>
        <dbReference type="Pfam" id="PF05901"/>
    </source>
</evidence>
<feature type="region of interest" description="Disordered" evidence="1">
    <location>
        <begin position="71"/>
        <end position="90"/>
    </location>
</feature>
<sequence length="139" mass="15500">MKKFLCLFILFYSADSLAGVYKCTDAKGHVVYSDTACDQKADRKTPDLKPLAEVKAEQPLSSKLTDKVKGLFESAPKSEPNNATASSTERNTENFVCDGRVYCSQMRSCEEATYFINNCPDTKMDGNNDGVPCEKQWCR</sequence>
<feature type="chain" id="PRO_5045725735" evidence="2">
    <location>
        <begin position="19"/>
        <end position="139"/>
    </location>
</feature>
<feature type="signal peptide" evidence="2">
    <location>
        <begin position="1"/>
        <end position="18"/>
    </location>
</feature>
<accession>A0ABU4UAV1</accession>
<organism evidence="5 6">
    <name type="scientific">Methylomonas defluvii</name>
    <dbReference type="NCBI Taxonomy" id="3045149"/>
    <lineage>
        <taxon>Bacteria</taxon>
        <taxon>Pseudomonadati</taxon>
        <taxon>Pseudomonadota</taxon>
        <taxon>Gammaproteobacteria</taxon>
        <taxon>Methylococcales</taxon>
        <taxon>Methylococcaceae</taxon>
        <taxon>Methylomonas</taxon>
    </lineage>
</organism>
<evidence type="ECO:0000259" key="4">
    <source>
        <dbReference type="Pfam" id="PF13511"/>
    </source>
</evidence>
<dbReference type="EMBL" id="JAXARY010000001">
    <property type="protein sequence ID" value="MDX8126010.1"/>
    <property type="molecule type" value="Genomic_DNA"/>
</dbReference>
<protein>
    <submittedName>
        <fullName evidence="5">DUF4124 domain-containing protein</fullName>
    </submittedName>
</protein>
<dbReference type="InterPro" id="IPR025392">
    <property type="entry name" value="DUF4124"/>
</dbReference>
<comment type="caution">
    <text evidence="5">The sequence shown here is derived from an EMBL/GenBank/DDBJ whole genome shotgun (WGS) entry which is preliminary data.</text>
</comment>
<dbReference type="InterPro" id="IPR008613">
    <property type="entry name" value="Excalibur_Ca-bd_domain"/>
</dbReference>
<dbReference type="Proteomes" id="UP001284537">
    <property type="component" value="Unassembled WGS sequence"/>
</dbReference>
<evidence type="ECO:0000313" key="6">
    <source>
        <dbReference type="Proteomes" id="UP001284537"/>
    </source>
</evidence>
<keyword evidence="2" id="KW-0732">Signal</keyword>
<proteinExistence type="predicted"/>
<keyword evidence="6" id="KW-1185">Reference proteome</keyword>